<dbReference type="Proteomes" id="UP000323521">
    <property type="component" value="Chromosome"/>
</dbReference>
<accession>A0A3G1KP88</accession>
<evidence type="ECO:0000256" key="5">
    <source>
        <dbReference type="SAM" id="Phobius"/>
    </source>
</evidence>
<evidence type="ECO:0000256" key="4">
    <source>
        <dbReference type="RuleBase" id="RU004453"/>
    </source>
</evidence>
<evidence type="ECO:0000259" key="6">
    <source>
        <dbReference type="PROSITE" id="PS51910"/>
    </source>
</evidence>
<comment type="similarity">
    <text evidence="4">Belongs to the glycosyl hydrolase 18 family.</text>
</comment>
<dbReference type="InterPro" id="IPR011583">
    <property type="entry name" value="Chitinase_II/V-like_cat"/>
</dbReference>
<dbReference type="GO" id="GO:0005975">
    <property type="term" value="P:carbohydrate metabolic process"/>
    <property type="evidence" value="ECO:0007669"/>
    <property type="project" value="InterPro"/>
</dbReference>
<dbReference type="Gene3D" id="3.20.20.80">
    <property type="entry name" value="Glycosidases"/>
    <property type="match status" value="1"/>
</dbReference>
<dbReference type="PANTHER" id="PTHR46066">
    <property type="entry name" value="CHITINASE DOMAIN-CONTAINING PROTEIN 1 FAMILY MEMBER"/>
    <property type="match status" value="1"/>
</dbReference>
<dbReference type="EMBL" id="CP017634">
    <property type="protein sequence ID" value="ATW24240.1"/>
    <property type="molecule type" value="Genomic_DNA"/>
</dbReference>
<dbReference type="RefSeq" id="WP_148133422.1">
    <property type="nucleotide sequence ID" value="NZ_CP017634.1"/>
</dbReference>
<evidence type="ECO:0000256" key="3">
    <source>
        <dbReference type="RuleBase" id="RU000489"/>
    </source>
</evidence>
<dbReference type="PROSITE" id="PS51910">
    <property type="entry name" value="GH18_2"/>
    <property type="match status" value="1"/>
</dbReference>
<keyword evidence="5" id="KW-1133">Transmembrane helix</keyword>
<dbReference type="GO" id="GO:0004553">
    <property type="term" value="F:hydrolase activity, hydrolyzing O-glycosyl compounds"/>
    <property type="evidence" value="ECO:0007669"/>
    <property type="project" value="InterPro"/>
</dbReference>
<dbReference type="InterPro" id="IPR017853">
    <property type="entry name" value="GH"/>
</dbReference>
<dbReference type="PROSITE" id="PS01095">
    <property type="entry name" value="GH18_1"/>
    <property type="match status" value="1"/>
</dbReference>
<dbReference type="OrthoDB" id="9769314at2"/>
<feature type="domain" description="GH18" evidence="6">
    <location>
        <begin position="49"/>
        <end position="356"/>
    </location>
</feature>
<dbReference type="SMART" id="SM00636">
    <property type="entry name" value="Glyco_18"/>
    <property type="match status" value="1"/>
</dbReference>
<dbReference type="InterPro" id="IPR001579">
    <property type="entry name" value="Glyco_hydro_18_chit_AS"/>
</dbReference>
<dbReference type="Gene3D" id="3.10.50.10">
    <property type="match status" value="1"/>
</dbReference>
<feature type="transmembrane region" description="Helical" evidence="5">
    <location>
        <begin position="7"/>
        <end position="24"/>
    </location>
</feature>
<evidence type="ECO:0000256" key="2">
    <source>
        <dbReference type="ARBA" id="ARBA00023295"/>
    </source>
</evidence>
<dbReference type="PANTHER" id="PTHR46066:SF2">
    <property type="entry name" value="CHITINASE DOMAIN-CONTAINING PROTEIN 1"/>
    <property type="match status" value="1"/>
</dbReference>
<evidence type="ECO:0000256" key="1">
    <source>
        <dbReference type="ARBA" id="ARBA00022801"/>
    </source>
</evidence>
<protein>
    <recommendedName>
        <fullName evidence="6">GH18 domain-containing protein</fullName>
    </recommendedName>
</protein>
<dbReference type="AlphaFoldDB" id="A0A3G1KP88"/>
<name>A0A3G1KP88_FORW1</name>
<keyword evidence="1 3" id="KW-0378">Hydrolase</keyword>
<evidence type="ECO:0000313" key="8">
    <source>
        <dbReference type="Proteomes" id="UP000323521"/>
    </source>
</evidence>
<gene>
    <name evidence="7" type="ORF">DCMF_05070</name>
</gene>
<sequence length="356" mass="40472">MTKNKPGIYFIVVILLCLIGVFWGKNSFPGNSWEQEKEENLDKKNTAKIEVLGYYAFDSLQALQTNADTIREMAAAWYTIDAQGRINGQTNAQVLAQAKKDHISTFALIQNLTQGNFSSAVAHQFLSKANRKEAIKEIAHLAKKNGFDGINLDIELVEPEDRNNFSLFVKELAKELHGNSLSLALSLPAKTGDPKKGWHYAYDYQALAQWADKIVIMAYDQHWFGGDPGPVASAGWVKQVTEYAVRKIPEEKIFIGLGYYGYDWGTKGSYVSGREIFSLIATYKVFPFWDEESNCPTFKYYDSQSKLHEVWFENPQSIQEKLEVIDQYPVAGIALWEISFLDRSAWEVIKEYSQKI</sequence>
<evidence type="ECO:0000313" key="7">
    <source>
        <dbReference type="EMBL" id="ATW24240.1"/>
    </source>
</evidence>
<proteinExistence type="inferred from homology"/>
<dbReference type="InterPro" id="IPR001223">
    <property type="entry name" value="Glyco_hydro18_cat"/>
</dbReference>
<dbReference type="GO" id="GO:0008061">
    <property type="term" value="F:chitin binding"/>
    <property type="evidence" value="ECO:0007669"/>
    <property type="project" value="InterPro"/>
</dbReference>
<dbReference type="SUPFAM" id="SSF51445">
    <property type="entry name" value="(Trans)glycosidases"/>
    <property type="match status" value="1"/>
</dbReference>
<keyword evidence="5" id="KW-0812">Transmembrane</keyword>
<dbReference type="KEGG" id="fwa:DCMF_05070"/>
<keyword evidence="5" id="KW-0472">Membrane</keyword>
<dbReference type="Pfam" id="PF00704">
    <property type="entry name" value="Glyco_hydro_18"/>
    <property type="match status" value="1"/>
</dbReference>
<keyword evidence="8" id="KW-1185">Reference proteome</keyword>
<keyword evidence="2 3" id="KW-0326">Glycosidase</keyword>
<organism evidence="7 8">
    <name type="scientific">Formimonas warabiya</name>
    <dbReference type="NCBI Taxonomy" id="1761012"/>
    <lineage>
        <taxon>Bacteria</taxon>
        <taxon>Bacillati</taxon>
        <taxon>Bacillota</taxon>
        <taxon>Clostridia</taxon>
        <taxon>Eubacteriales</taxon>
        <taxon>Peptococcaceae</taxon>
        <taxon>Candidatus Formimonas</taxon>
    </lineage>
</organism>
<dbReference type="InterPro" id="IPR029070">
    <property type="entry name" value="Chitinase_insertion_sf"/>
</dbReference>
<reference evidence="7 8" key="1">
    <citation type="submission" date="2016-10" db="EMBL/GenBank/DDBJ databases">
        <title>Complete Genome Sequence of Peptococcaceae strain DCMF.</title>
        <authorList>
            <person name="Edwards R.J."/>
            <person name="Holland S.I."/>
            <person name="Deshpande N.P."/>
            <person name="Wong Y.K."/>
            <person name="Ertan H."/>
            <person name="Manefield M."/>
            <person name="Russell T.L."/>
            <person name="Lee M.J."/>
        </authorList>
    </citation>
    <scope>NUCLEOTIDE SEQUENCE [LARGE SCALE GENOMIC DNA]</scope>
    <source>
        <strain evidence="7 8">DCMF</strain>
    </source>
</reference>